<name>A0A4S4BI02_9BACL</name>
<dbReference type="Pfam" id="PF11009">
    <property type="entry name" value="BrxC"/>
    <property type="match status" value="1"/>
</dbReference>
<proteinExistence type="predicted"/>
<dbReference type="EMBL" id="SSOB01000043">
    <property type="protein sequence ID" value="THF74219.1"/>
    <property type="molecule type" value="Genomic_DNA"/>
</dbReference>
<dbReference type="SUPFAM" id="SSF52833">
    <property type="entry name" value="Thioredoxin-like"/>
    <property type="match status" value="1"/>
</dbReference>
<dbReference type="InterPro" id="IPR022551">
    <property type="entry name" value="BrxC"/>
</dbReference>
<dbReference type="InterPro" id="IPR036249">
    <property type="entry name" value="Thioredoxin-like_sf"/>
</dbReference>
<protein>
    <submittedName>
        <fullName evidence="1">Bacillithiol system redox-active protein YtxJ</fullName>
    </submittedName>
</protein>
<dbReference type="NCBIfam" id="TIGR04019">
    <property type="entry name" value="B_thiol_YtxJ"/>
    <property type="match status" value="1"/>
</dbReference>
<dbReference type="AlphaFoldDB" id="A0A4S4BI02"/>
<sequence length="115" mass="12711">MAAITQLTSIDQWKAALRQSSEKPLLVFKHSTQCPVSAGAHEALTNYLADAAPPSVEFAIVHVIEDRPVSNDIAETLGVTHKSPQAILIKNGEPVWDESHWRITEQFLAERLQEA</sequence>
<accession>A0A4S4BI02</accession>
<dbReference type="OrthoDB" id="677051at2"/>
<evidence type="ECO:0000313" key="1">
    <source>
        <dbReference type="EMBL" id="THF74219.1"/>
    </source>
</evidence>
<organism evidence="1 2">
    <name type="scientific">Cohnella fermenti</name>
    <dbReference type="NCBI Taxonomy" id="2565925"/>
    <lineage>
        <taxon>Bacteria</taxon>
        <taxon>Bacillati</taxon>
        <taxon>Bacillota</taxon>
        <taxon>Bacilli</taxon>
        <taxon>Bacillales</taxon>
        <taxon>Paenibacillaceae</taxon>
        <taxon>Cohnella</taxon>
    </lineage>
</organism>
<gene>
    <name evidence="1" type="primary">ytxJ</name>
    <name evidence="1" type="ORF">E6C55_25965</name>
</gene>
<comment type="caution">
    <text evidence="1">The sequence shown here is derived from an EMBL/GenBank/DDBJ whole genome shotgun (WGS) entry which is preliminary data.</text>
</comment>
<dbReference type="Gene3D" id="3.40.30.10">
    <property type="entry name" value="Glutaredoxin"/>
    <property type="match status" value="1"/>
</dbReference>
<reference evidence="1 2" key="1">
    <citation type="submission" date="2019-04" db="EMBL/GenBank/DDBJ databases">
        <title>Cohnella sp. nov. isolated from preserved vegetables.</title>
        <authorList>
            <person name="Lin S.-Y."/>
            <person name="Hung M.-H."/>
            <person name="Young C.-C."/>
        </authorList>
    </citation>
    <scope>NUCLEOTIDE SEQUENCE [LARGE SCALE GENOMIC DNA]</scope>
    <source>
        <strain evidence="1 2">CC-MHH1044</strain>
    </source>
</reference>
<keyword evidence="2" id="KW-1185">Reference proteome</keyword>
<evidence type="ECO:0000313" key="2">
    <source>
        <dbReference type="Proteomes" id="UP000310636"/>
    </source>
</evidence>
<dbReference type="Proteomes" id="UP000310636">
    <property type="component" value="Unassembled WGS sequence"/>
</dbReference>